<dbReference type="Proteomes" id="UP000676310">
    <property type="component" value="Unassembled WGS sequence"/>
</dbReference>
<dbReference type="EMBL" id="CAJRGZ010000012">
    <property type="protein sequence ID" value="CAG5137706.1"/>
    <property type="molecule type" value="Genomic_DNA"/>
</dbReference>
<keyword evidence="3" id="KW-0813">Transport</keyword>
<feature type="domain" description="G" evidence="17">
    <location>
        <begin position="52"/>
        <end position="115"/>
    </location>
</feature>
<evidence type="ECO:0000256" key="15">
    <source>
        <dbReference type="SAM" id="Coils"/>
    </source>
</evidence>
<proteinExistence type="predicted"/>
<dbReference type="Gene3D" id="3.40.50.300">
    <property type="entry name" value="P-loop containing nucleotide triphosphate hydrolases"/>
    <property type="match status" value="1"/>
</dbReference>
<dbReference type="GO" id="GO:0016020">
    <property type="term" value="C:membrane"/>
    <property type="evidence" value="ECO:0007669"/>
    <property type="project" value="UniProtKB-SubCell"/>
</dbReference>
<gene>
    <name evidence="18" type="ORF">ALTATR162_LOCUS179</name>
</gene>
<feature type="region of interest" description="Disordered" evidence="16">
    <location>
        <begin position="377"/>
        <end position="501"/>
    </location>
</feature>
<dbReference type="Pfam" id="PF01926">
    <property type="entry name" value="MMR_HSR1"/>
    <property type="match status" value="1"/>
</dbReference>
<evidence type="ECO:0000256" key="2">
    <source>
        <dbReference type="ARBA" id="ARBA00004167"/>
    </source>
</evidence>
<evidence type="ECO:0000256" key="3">
    <source>
        <dbReference type="ARBA" id="ARBA00022448"/>
    </source>
</evidence>
<keyword evidence="12" id="KW-1133">Transmembrane helix</keyword>
<dbReference type="GO" id="GO:0015031">
    <property type="term" value="P:protein transport"/>
    <property type="evidence" value="ECO:0007669"/>
    <property type="project" value="UniProtKB-KW"/>
</dbReference>
<feature type="compositionally biased region" description="Polar residues" evidence="16">
    <location>
        <begin position="590"/>
        <end position="599"/>
    </location>
</feature>
<feature type="coiled-coil region" evidence="15">
    <location>
        <begin position="272"/>
        <end position="334"/>
    </location>
</feature>
<feature type="region of interest" description="Disordered" evidence="16">
    <location>
        <begin position="1"/>
        <end position="20"/>
    </location>
</feature>
<evidence type="ECO:0000256" key="7">
    <source>
        <dbReference type="ARBA" id="ARBA00022723"/>
    </source>
</evidence>
<keyword evidence="19" id="KW-1185">Reference proteome</keyword>
<dbReference type="GeneID" id="67013162"/>
<evidence type="ECO:0000256" key="11">
    <source>
        <dbReference type="ARBA" id="ARBA00022927"/>
    </source>
</evidence>
<comment type="caution">
    <text evidence="18">The sequence shown here is derived from an EMBL/GenBank/DDBJ whole genome shotgun (WGS) entry which is preliminary data.</text>
</comment>
<feature type="compositionally biased region" description="Basic and acidic residues" evidence="16">
    <location>
        <begin position="382"/>
        <end position="418"/>
    </location>
</feature>
<evidence type="ECO:0000313" key="18">
    <source>
        <dbReference type="EMBL" id="CAG5137706.1"/>
    </source>
</evidence>
<feature type="region of interest" description="Disordered" evidence="16">
    <location>
        <begin position="580"/>
        <end position="607"/>
    </location>
</feature>
<keyword evidence="4" id="KW-0150">Chloroplast</keyword>
<dbReference type="GO" id="GO:0016787">
    <property type="term" value="F:hydrolase activity"/>
    <property type="evidence" value="ECO:0007669"/>
    <property type="project" value="UniProtKB-KW"/>
</dbReference>
<feature type="region of interest" description="Disordered" evidence="16">
    <location>
        <begin position="514"/>
        <end position="538"/>
    </location>
</feature>
<organism evidence="18 19">
    <name type="scientific">Alternaria atra</name>
    <dbReference type="NCBI Taxonomy" id="119953"/>
    <lineage>
        <taxon>Eukaryota</taxon>
        <taxon>Fungi</taxon>
        <taxon>Dikarya</taxon>
        <taxon>Ascomycota</taxon>
        <taxon>Pezizomycotina</taxon>
        <taxon>Dothideomycetes</taxon>
        <taxon>Pleosporomycetidae</taxon>
        <taxon>Pleosporales</taxon>
        <taxon>Pleosporineae</taxon>
        <taxon>Pleosporaceae</taxon>
        <taxon>Alternaria</taxon>
        <taxon>Alternaria sect. Ulocladioides</taxon>
    </lineage>
</organism>
<evidence type="ECO:0000256" key="1">
    <source>
        <dbReference type="ARBA" id="ARBA00001946"/>
    </source>
</evidence>
<evidence type="ECO:0000256" key="4">
    <source>
        <dbReference type="ARBA" id="ARBA00022528"/>
    </source>
</evidence>
<keyword evidence="5" id="KW-0934">Plastid</keyword>
<evidence type="ECO:0000313" key="19">
    <source>
        <dbReference type="Proteomes" id="UP000676310"/>
    </source>
</evidence>
<name>A0A8J2MVN7_9PLEO</name>
<comment type="cofactor">
    <cofactor evidence="1">
        <name>Mg(2+)</name>
        <dbReference type="ChEBI" id="CHEBI:18420"/>
    </cofactor>
</comment>
<evidence type="ECO:0000256" key="6">
    <source>
        <dbReference type="ARBA" id="ARBA00022692"/>
    </source>
</evidence>
<dbReference type="RefSeq" id="XP_043163707.1">
    <property type="nucleotide sequence ID" value="XM_043307772.1"/>
</dbReference>
<reference evidence="18" key="1">
    <citation type="submission" date="2021-05" db="EMBL/GenBank/DDBJ databases">
        <authorList>
            <person name="Stam R."/>
        </authorList>
    </citation>
    <scope>NUCLEOTIDE SEQUENCE</scope>
    <source>
        <strain evidence="18">CS162</strain>
    </source>
</reference>
<evidence type="ECO:0000256" key="13">
    <source>
        <dbReference type="ARBA" id="ARBA00023136"/>
    </source>
</evidence>
<keyword evidence="15" id="KW-0175">Coiled coil</keyword>
<dbReference type="PANTHER" id="PTHR10903">
    <property type="entry name" value="GTPASE, IMAP FAMILY MEMBER-RELATED"/>
    <property type="match status" value="1"/>
</dbReference>
<comment type="subcellular location">
    <subcellularLocation>
        <location evidence="2">Membrane</location>
        <topology evidence="2">Single-pass membrane protein</topology>
    </subcellularLocation>
    <subcellularLocation>
        <location evidence="14">Plastid</location>
        <location evidence="14">Chloroplast outer membrane</location>
    </subcellularLocation>
</comment>
<evidence type="ECO:0000256" key="9">
    <source>
        <dbReference type="ARBA" id="ARBA00022805"/>
    </source>
</evidence>
<evidence type="ECO:0000256" key="10">
    <source>
        <dbReference type="ARBA" id="ARBA00022842"/>
    </source>
</evidence>
<keyword evidence="13" id="KW-0472">Membrane</keyword>
<evidence type="ECO:0000256" key="16">
    <source>
        <dbReference type="SAM" id="MobiDB-lite"/>
    </source>
</evidence>
<keyword evidence="9" id="KW-1002">Plastid outer membrane</keyword>
<feature type="compositionally biased region" description="Basic residues" evidence="16">
    <location>
        <begin position="455"/>
        <end position="473"/>
    </location>
</feature>
<dbReference type="InterPro" id="IPR006073">
    <property type="entry name" value="GTP-bd"/>
</dbReference>
<keyword evidence="8" id="KW-0378">Hydrolase</keyword>
<dbReference type="GO" id="GO:0046872">
    <property type="term" value="F:metal ion binding"/>
    <property type="evidence" value="ECO:0007669"/>
    <property type="project" value="UniProtKB-KW"/>
</dbReference>
<keyword evidence="10" id="KW-0460">Magnesium</keyword>
<dbReference type="InterPro" id="IPR027417">
    <property type="entry name" value="P-loop_NTPase"/>
</dbReference>
<dbReference type="InterPro" id="IPR045058">
    <property type="entry name" value="GIMA/IAN/Toc"/>
</dbReference>
<dbReference type="OrthoDB" id="8954335at2759"/>
<keyword evidence="7" id="KW-0479">Metal-binding</keyword>
<sequence>MSALSSSSTRRGSCDVLEPTCSPGNSSIRLTSSVPTVTGSNQNAPSSQAIGILVMGLTGAGKSTFISQVTQKSAKIGHSLESCTTDVTFQSFQRKNGQKIYLIDTPGFDDTHMEYAAVFRKIASFVCTCCDGYGRGLPIGGMIYVQRITDMRMSGSSLKSLRIFEKICGERQYKDVVVVTTMWSSLKTNEARDAAMMRQKTMGERLEFFGNLIRGGASIEAHRDDNQSGLSIVELIVDRQRTVVLQLQHEMRGGATMKLEGTTAGKYVEGELANTRDRYETQKRDLEECVEEVCDDEDLKNEFTEQVQDRARLVDNIKVEQESLSVTLEDIRNEQEARFSMGRHDLTEDVLLKVKSTRLFELEDTVQRQEKMIMKGQAQLRDVQDRNKKLEATRKEQEETRDREQTTREDRIKEKRTSQGEVASWMRNFSIGRDLRDSGQPLRRAESMPMETKAAKKASTKSRKTRSRSKGRQGSKPNTKRTSSDEQVRHALASSQYRQEHLNHEPGFLYVSESDYESENEDSAAPVHAPHHTHSYTPATPSTLNSHFHVPHHDVSFDPTGTMRVPPPLPQNPLRRILHPVGSPYHQHSLRSASYSSTPPGEPNYRR</sequence>
<protein>
    <recommendedName>
        <fullName evidence="17">G domain-containing protein</fullName>
    </recommendedName>
</protein>
<accession>A0A8J2MVN7</accession>
<keyword evidence="6" id="KW-0812">Transmembrane</keyword>
<evidence type="ECO:0000256" key="12">
    <source>
        <dbReference type="ARBA" id="ARBA00022989"/>
    </source>
</evidence>
<dbReference type="GO" id="GO:0005525">
    <property type="term" value="F:GTP binding"/>
    <property type="evidence" value="ECO:0007669"/>
    <property type="project" value="InterPro"/>
</dbReference>
<dbReference type="CDD" id="cd00882">
    <property type="entry name" value="Ras_like_GTPase"/>
    <property type="match status" value="1"/>
</dbReference>
<feature type="compositionally biased region" description="Low complexity" evidence="16">
    <location>
        <begin position="1"/>
        <end position="11"/>
    </location>
</feature>
<dbReference type="AlphaFoldDB" id="A0A8J2MVN7"/>
<dbReference type="SUPFAM" id="SSF52540">
    <property type="entry name" value="P-loop containing nucleoside triphosphate hydrolases"/>
    <property type="match status" value="1"/>
</dbReference>
<keyword evidence="11" id="KW-0653">Protein transport</keyword>
<evidence type="ECO:0000256" key="5">
    <source>
        <dbReference type="ARBA" id="ARBA00022640"/>
    </source>
</evidence>
<evidence type="ECO:0000256" key="14">
    <source>
        <dbReference type="ARBA" id="ARBA00024013"/>
    </source>
</evidence>
<dbReference type="PANTHER" id="PTHR10903:SF135">
    <property type="entry name" value="TRANSLOCASE OF CHLOROPLAST 120, CHLOROPLASTIC-RELATED"/>
    <property type="match status" value="1"/>
</dbReference>
<evidence type="ECO:0000259" key="17">
    <source>
        <dbReference type="Pfam" id="PF01926"/>
    </source>
</evidence>
<evidence type="ECO:0000256" key="8">
    <source>
        <dbReference type="ARBA" id="ARBA00022801"/>
    </source>
</evidence>